<comment type="caution">
    <text evidence="2">The sequence shown here is derived from an EMBL/GenBank/DDBJ whole genome shotgun (WGS) entry which is preliminary data.</text>
</comment>
<keyword evidence="1" id="KW-1133">Transmembrane helix</keyword>
<dbReference type="EMBL" id="JAOAMV010000002">
    <property type="protein sequence ID" value="MCT2558575.1"/>
    <property type="molecule type" value="Genomic_DNA"/>
</dbReference>
<dbReference type="Proteomes" id="UP001142648">
    <property type="component" value="Unassembled WGS sequence"/>
</dbReference>
<name>A0A9X2VZZ6_9SPHN</name>
<organism evidence="2 3">
    <name type="scientific">Tsuneonella litorea</name>
    <dbReference type="NCBI Taxonomy" id="2976475"/>
    <lineage>
        <taxon>Bacteria</taxon>
        <taxon>Pseudomonadati</taxon>
        <taxon>Pseudomonadota</taxon>
        <taxon>Alphaproteobacteria</taxon>
        <taxon>Sphingomonadales</taxon>
        <taxon>Erythrobacteraceae</taxon>
        <taxon>Tsuneonella</taxon>
    </lineage>
</organism>
<accession>A0A9X2VZZ6</accession>
<keyword evidence="3" id="KW-1185">Reference proteome</keyword>
<protein>
    <submittedName>
        <fullName evidence="2">Uncharacterized protein</fullName>
    </submittedName>
</protein>
<keyword evidence="1" id="KW-0812">Transmembrane</keyword>
<sequence length="75" mass="7849">MMPAVLSILVLATFALVGGAAWLWNKPGMRKKALLMLVLAGIAVVNVAIWTLPDSEGRAPVRQLDAPADRTGGAP</sequence>
<dbReference type="RefSeq" id="WP_259961408.1">
    <property type="nucleotide sequence ID" value="NZ_JAOAMV010000002.1"/>
</dbReference>
<evidence type="ECO:0000313" key="3">
    <source>
        <dbReference type="Proteomes" id="UP001142648"/>
    </source>
</evidence>
<dbReference type="AlphaFoldDB" id="A0A9X2VZZ6"/>
<evidence type="ECO:0000313" key="2">
    <source>
        <dbReference type="EMBL" id="MCT2558575.1"/>
    </source>
</evidence>
<feature type="transmembrane region" description="Helical" evidence="1">
    <location>
        <begin position="33"/>
        <end position="52"/>
    </location>
</feature>
<reference evidence="2" key="1">
    <citation type="submission" date="2022-09" db="EMBL/GenBank/DDBJ databases">
        <title>The genome sequence of Tsuneonella sp. YG55.</title>
        <authorList>
            <person name="Liu Y."/>
        </authorList>
    </citation>
    <scope>NUCLEOTIDE SEQUENCE</scope>
    <source>
        <strain evidence="2">YG55</strain>
    </source>
</reference>
<gene>
    <name evidence="2" type="ORF">N0B51_06235</name>
</gene>
<keyword evidence="1" id="KW-0472">Membrane</keyword>
<proteinExistence type="predicted"/>
<evidence type="ECO:0000256" key="1">
    <source>
        <dbReference type="SAM" id="Phobius"/>
    </source>
</evidence>